<gene>
    <name evidence="1" type="ORF">PHET_02254</name>
</gene>
<accession>A0A8J4TKE6</accession>
<organism evidence="1 2">
    <name type="scientific">Paragonimus heterotremus</name>
    <dbReference type="NCBI Taxonomy" id="100268"/>
    <lineage>
        <taxon>Eukaryota</taxon>
        <taxon>Metazoa</taxon>
        <taxon>Spiralia</taxon>
        <taxon>Lophotrochozoa</taxon>
        <taxon>Platyhelminthes</taxon>
        <taxon>Trematoda</taxon>
        <taxon>Digenea</taxon>
        <taxon>Plagiorchiida</taxon>
        <taxon>Troglotremata</taxon>
        <taxon>Troglotrematidae</taxon>
        <taxon>Paragonimus</taxon>
    </lineage>
</organism>
<evidence type="ECO:0000313" key="2">
    <source>
        <dbReference type="Proteomes" id="UP000748531"/>
    </source>
</evidence>
<dbReference type="EMBL" id="LUCH01000792">
    <property type="protein sequence ID" value="KAF5404307.1"/>
    <property type="molecule type" value="Genomic_DNA"/>
</dbReference>
<name>A0A8J4TKE6_9TREM</name>
<sequence>MNVIYQNHTTGIVSTTSQLAEDFDYKVLISNYLTTLQFVLPNLFFIVHTGQMSKQLLTISVIFTIVSISQYQ</sequence>
<dbReference type="AlphaFoldDB" id="A0A8J4TKE6"/>
<evidence type="ECO:0000313" key="1">
    <source>
        <dbReference type="EMBL" id="KAF5404307.1"/>
    </source>
</evidence>
<proteinExistence type="predicted"/>
<comment type="caution">
    <text evidence="1">The sequence shown here is derived from an EMBL/GenBank/DDBJ whole genome shotgun (WGS) entry which is preliminary data.</text>
</comment>
<reference evidence="1" key="1">
    <citation type="submission" date="2019-05" db="EMBL/GenBank/DDBJ databases">
        <title>Annotation for the trematode Paragonimus heterotremus.</title>
        <authorList>
            <person name="Choi Y.-J."/>
        </authorList>
    </citation>
    <scope>NUCLEOTIDE SEQUENCE</scope>
    <source>
        <strain evidence="1">LC</strain>
    </source>
</reference>
<keyword evidence="2" id="KW-1185">Reference proteome</keyword>
<dbReference type="Proteomes" id="UP000748531">
    <property type="component" value="Unassembled WGS sequence"/>
</dbReference>
<protein>
    <submittedName>
        <fullName evidence="1">Uncharacterized protein</fullName>
    </submittedName>
</protein>